<feature type="domain" description="Calmodulin-binding" evidence="2">
    <location>
        <begin position="782"/>
        <end position="873"/>
    </location>
</feature>
<name>A0A4S4DK76_CAMSN</name>
<comment type="caution">
    <text evidence="3">The sequence shown here is derived from an EMBL/GenBank/DDBJ whole genome shotgun (WGS) entry which is preliminary data.</text>
</comment>
<dbReference type="SMART" id="SM01054">
    <property type="entry name" value="CaM_binding"/>
    <property type="match status" value="5"/>
</dbReference>
<evidence type="ECO:0000256" key="1">
    <source>
        <dbReference type="SAM" id="MobiDB-lite"/>
    </source>
</evidence>
<keyword evidence="4" id="KW-1185">Reference proteome</keyword>
<sequence>MEEEVIDIPATPEPEEIVLEGDFSKTNSAEEMIDITATPEPEEIVLEGDHSMSNSAEKMIDISGTPEPEGIMLEGDQHSRHSTGNLIISKREVKVLPRYLTGSMGSCHDYCKYGIEHNLEKKARHPSLKTIKAKAGERRYQPEIIILEVKNKKPLISSKPLADSKSQTTHDKHQVIEKEAPVLAKKIAVLAKKVPVSSKPFFSPGDRIDVSAKHVNDLRPKPVQTKSSPFSSPGRLSTRRYSEILPWNGGLQASLVRGLSSRRHSDTGITKEMRTLKLRKKNNLLPPAVFPPPPRPLIKRELTAKSGQRKELKQVYRLKSQNGVRRAEPKQPIAEKVPEKMIYVVTTKPVNLTVGVTKNGNKKLEQHRHGMPTSQSLPSTESKKLRHTQNGIHSNQSSSLSLLSSEKKTLRHTKNGNRNAPSSASSLSLLSLSGSMKNDKKDPISEGSGTKTENRMASHTKRPRRVVRVSSEIKVCTPMKLNFTRGKVIEVQPRNHIPRILRFKQRRVLGENHSGKADIKQINFRKIVGTADLNGSETKSTNFILRHQSVEGKKDAQSLLNNVIEETASKLVETRKSKVKALMVEVQPRNHIPRILRFKQRRALGENHSGKADIKQRSFRKIVGTADLNGSETKSTNFILRHQSVEGKKDAQSLLNNVIEETASKLVETRKSKVKALMVEVQPRNHIPRILRFKQRRALGENHSGKADIKQRSFRKIVGTADLNGSETKSTNFILRHQSVEGKKDAQSLLNNVIEETASKLVETRKSKVKALMVEVQPRNHIPRILRFKQRRALGENHSGKADIKQRSFRKIVGTADLNGSETKSTNVILRHQSVEGKKDAQSLLNNVIEETASKLVETRKSKVKALMVEVQPRNHIPRILRFKQRRALGENHSGKADIKQRSFRKIVGTADLNGSETKSTNVILRHQSVEGKKDAQSLLNNVIEETASKLVETRKSKVKALVGAFETVISLQDTKSSATN</sequence>
<gene>
    <name evidence="3" type="ORF">TEA_023220</name>
</gene>
<feature type="region of interest" description="Disordered" evidence="1">
    <location>
        <begin position="362"/>
        <end position="465"/>
    </location>
</feature>
<protein>
    <recommendedName>
        <fullName evidence="2">Calmodulin-binding domain-containing protein</fullName>
    </recommendedName>
</protein>
<dbReference type="EMBL" id="SDRB02010989">
    <property type="protein sequence ID" value="THG03289.1"/>
    <property type="molecule type" value="Genomic_DNA"/>
</dbReference>
<evidence type="ECO:0000313" key="3">
    <source>
        <dbReference type="EMBL" id="THG03289.1"/>
    </source>
</evidence>
<organism evidence="3 4">
    <name type="scientific">Camellia sinensis var. sinensis</name>
    <name type="common">China tea</name>
    <dbReference type="NCBI Taxonomy" id="542762"/>
    <lineage>
        <taxon>Eukaryota</taxon>
        <taxon>Viridiplantae</taxon>
        <taxon>Streptophyta</taxon>
        <taxon>Embryophyta</taxon>
        <taxon>Tracheophyta</taxon>
        <taxon>Spermatophyta</taxon>
        <taxon>Magnoliopsida</taxon>
        <taxon>eudicotyledons</taxon>
        <taxon>Gunneridae</taxon>
        <taxon>Pentapetalae</taxon>
        <taxon>asterids</taxon>
        <taxon>Ericales</taxon>
        <taxon>Theaceae</taxon>
        <taxon>Camellia</taxon>
    </lineage>
</organism>
<dbReference type="AlphaFoldDB" id="A0A4S4DK76"/>
<feature type="domain" description="Calmodulin-binding" evidence="2">
    <location>
        <begin position="477"/>
        <end position="588"/>
    </location>
</feature>
<accession>A0A4S4DK76</accession>
<feature type="domain" description="Calmodulin-binding" evidence="2">
    <location>
        <begin position="592"/>
        <end position="683"/>
    </location>
</feature>
<dbReference type="GO" id="GO:0005516">
    <property type="term" value="F:calmodulin binding"/>
    <property type="evidence" value="ECO:0007669"/>
    <property type="project" value="InterPro"/>
</dbReference>
<feature type="domain" description="Calmodulin-binding" evidence="2">
    <location>
        <begin position="687"/>
        <end position="778"/>
    </location>
</feature>
<feature type="compositionally biased region" description="Polar residues" evidence="1">
    <location>
        <begin position="447"/>
        <end position="457"/>
    </location>
</feature>
<dbReference type="PANTHER" id="PTHR33349">
    <property type="entry name" value="EMB|CAB62594.1"/>
    <property type="match status" value="1"/>
</dbReference>
<dbReference type="Pfam" id="PF07839">
    <property type="entry name" value="CaM_binding"/>
    <property type="match status" value="5"/>
</dbReference>
<evidence type="ECO:0000313" key="4">
    <source>
        <dbReference type="Proteomes" id="UP000306102"/>
    </source>
</evidence>
<reference evidence="3 4" key="1">
    <citation type="journal article" date="2018" name="Proc. Natl. Acad. Sci. U.S.A.">
        <title>Draft genome sequence of Camellia sinensis var. sinensis provides insights into the evolution of the tea genome and tea quality.</title>
        <authorList>
            <person name="Wei C."/>
            <person name="Yang H."/>
            <person name="Wang S."/>
            <person name="Zhao J."/>
            <person name="Liu C."/>
            <person name="Gao L."/>
            <person name="Xia E."/>
            <person name="Lu Y."/>
            <person name="Tai Y."/>
            <person name="She G."/>
            <person name="Sun J."/>
            <person name="Cao H."/>
            <person name="Tong W."/>
            <person name="Gao Q."/>
            <person name="Li Y."/>
            <person name="Deng W."/>
            <person name="Jiang X."/>
            <person name="Wang W."/>
            <person name="Chen Q."/>
            <person name="Zhang S."/>
            <person name="Li H."/>
            <person name="Wu J."/>
            <person name="Wang P."/>
            <person name="Li P."/>
            <person name="Shi C."/>
            <person name="Zheng F."/>
            <person name="Jian J."/>
            <person name="Huang B."/>
            <person name="Shan D."/>
            <person name="Shi M."/>
            <person name="Fang C."/>
            <person name="Yue Y."/>
            <person name="Li F."/>
            <person name="Li D."/>
            <person name="Wei S."/>
            <person name="Han B."/>
            <person name="Jiang C."/>
            <person name="Yin Y."/>
            <person name="Xia T."/>
            <person name="Zhang Z."/>
            <person name="Bennetzen J.L."/>
            <person name="Zhao S."/>
            <person name="Wan X."/>
        </authorList>
    </citation>
    <scope>NUCLEOTIDE SEQUENCE [LARGE SCALE GENOMIC DNA]</scope>
    <source>
        <strain evidence="4">cv. Shuchazao</strain>
        <tissue evidence="3">Leaf</tissue>
    </source>
</reference>
<feature type="compositionally biased region" description="Low complexity" evidence="1">
    <location>
        <begin position="422"/>
        <end position="435"/>
    </location>
</feature>
<feature type="domain" description="Calmodulin-binding" evidence="2">
    <location>
        <begin position="877"/>
        <end position="971"/>
    </location>
</feature>
<evidence type="ECO:0000259" key="2">
    <source>
        <dbReference type="SMART" id="SM01054"/>
    </source>
</evidence>
<proteinExistence type="predicted"/>
<dbReference type="InterPro" id="IPR012417">
    <property type="entry name" value="CaM-bd_dom_pln"/>
</dbReference>
<dbReference type="PANTHER" id="PTHR33349:SF41">
    <property type="entry name" value="EMB|CAB62594.1"/>
    <property type="match status" value="1"/>
</dbReference>
<dbReference type="Proteomes" id="UP000306102">
    <property type="component" value="Unassembled WGS sequence"/>
</dbReference>